<dbReference type="GeneID" id="20805231"/>
<reference evidence="1" key="1">
    <citation type="submission" date="2013-12" db="EMBL/GenBank/DDBJ databases">
        <title>The Genome Sequence of Aphanomyces astaci APO3.</title>
        <authorList>
            <consortium name="The Broad Institute Genomics Platform"/>
            <person name="Russ C."/>
            <person name="Tyler B."/>
            <person name="van West P."/>
            <person name="Dieguez-Uribeondo J."/>
            <person name="Young S.K."/>
            <person name="Zeng Q."/>
            <person name="Gargeya S."/>
            <person name="Fitzgerald M."/>
            <person name="Abouelleil A."/>
            <person name="Alvarado L."/>
            <person name="Chapman S.B."/>
            <person name="Gainer-Dewar J."/>
            <person name="Goldberg J."/>
            <person name="Griggs A."/>
            <person name="Gujja S."/>
            <person name="Hansen M."/>
            <person name="Howarth C."/>
            <person name="Imamovic A."/>
            <person name="Ireland A."/>
            <person name="Larimer J."/>
            <person name="McCowan C."/>
            <person name="Murphy C."/>
            <person name="Pearson M."/>
            <person name="Poon T.W."/>
            <person name="Priest M."/>
            <person name="Roberts A."/>
            <person name="Saif S."/>
            <person name="Shea T."/>
            <person name="Sykes S."/>
            <person name="Wortman J."/>
            <person name="Nusbaum C."/>
            <person name="Birren B."/>
        </authorList>
    </citation>
    <scope>NUCLEOTIDE SEQUENCE [LARGE SCALE GENOMIC DNA]</scope>
    <source>
        <strain evidence="1">APO3</strain>
    </source>
</reference>
<dbReference type="AlphaFoldDB" id="W4H2X6"/>
<sequence length="70" mass="7668">MSLPSTPIAGAMPFAAYPPEIAAVLRLEQHVGNQVQAGVHEQCARLDDVQNAVGAQTRHTYEQMVHLHHQ</sequence>
<name>W4H2X6_APHAT</name>
<dbReference type="EMBL" id="KI913118">
    <property type="protein sequence ID" value="ETV85513.1"/>
    <property type="molecule type" value="Genomic_DNA"/>
</dbReference>
<evidence type="ECO:0000313" key="1">
    <source>
        <dbReference type="EMBL" id="ETV85513.1"/>
    </source>
</evidence>
<dbReference type="VEuPathDB" id="FungiDB:H257_03235"/>
<dbReference type="RefSeq" id="XP_009825531.1">
    <property type="nucleotide sequence ID" value="XM_009827229.1"/>
</dbReference>
<protein>
    <submittedName>
        <fullName evidence="1">Uncharacterized protein</fullName>
    </submittedName>
</protein>
<accession>W4H2X6</accession>
<organism evidence="1">
    <name type="scientific">Aphanomyces astaci</name>
    <name type="common">Crayfish plague agent</name>
    <dbReference type="NCBI Taxonomy" id="112090"/>
    <lineage>
        <taxon>Eukaryota</taxon>
        <taxon>Sar</taxon>
        <taxon>Stramenopiles</taxon>
        <taxon>Oomycota</taxon>
        <taxon>Saprolegniomycetes</taxon>
        <taxon>Saprolegniales</taxon>
        <taxon>Verrucalvaceae</taxon>
        <taxon>Aphanomyces</taxon>
    </lineage>
</organism>
<gene>
    <name evidence="1" type="ORF">H257_03235</name>
</gene>
<proteinExistence type="predicted"/>